<dbReference type="Gene3D" id="3.40.630.30">
    <property type="match status" value="1"/>
</dbReference>
<gene>
    <name evidence="4" type="ORF">ACFFJ2_05845</name>
</gene>
<dbReference type="PANTHER" id="PTHR43877">
    <property type="entry name" value="AMINOALKYLPHOSPHONATE N-ACETYLTRANSFERASE-RELATED-RELATED"/>
    <property type="match status" value="1"/>
</dbReference>
<evidence type="ECO:0000259" key="3">
    <source>
        <dbReference type="PROSITE" id="PS51186"/>
    </source>
</evidence>
<dbReference type="EMBL" id="JBHLXD010000007">
    <property type="protein sequence ID" value="MFC0207921.1"/>
    <property type="molecule type" value="Genomic_DNA"/>
</dbReference>
<organism evidence="4 5">
    <name type="scientific">Chelativorans intermedius</name>
    <dbReference type="NCBI Taxonomy" id="515947"/>
    <lineage>
        <taxon>Bacteria</taxon>
        <taxon>Pseudomonadati</taxon>
        <taxon>Pseudomonadota</taxon>
        <taxon>Alphaproteobacteria</taxon>
        <taxon>Hyphomicrobiales</taxon>
        <taxon>Phyllobacteriaceae</taxon>
        <taxon>Chelativorans</taxon>
    </lineage>
</organism>
<evidence type="ECO:0000256" key="1">
    <source>
        <dbReference type="ARBA" id="ARBA00022679"/>
    </source>
</evidence>
<name>A0ABV6D5K1_9HYPH</name>
<dbReference type="CDD" id="cd04301">
    <property type="entry name" value="NAT_SF"/>
    <property type="match status" value="1"/>
</dbReference>
<sequence>MSCVKRPDGTALDIRWARREEAGEIARLFLISSDGLAAYIWGRMAGPGQSLEDVGAARYARTGVDFSYENCLLATLDGRIAGMVHAFPMSARPAGEVEEDPVLRPYAKLEDPGSLYISGLAVYARYRSQGVGSALMDCAEALALARALPRVSLICFERNEGALSFYRRRGFREIARRAVVPHPTLHYAQGDALLLVRDICGPANGSPNGKGKEKT</sequence>
<comment type="caution">
    <text evidence="4">The sequence shown here is derived from an EMBL/GenBank/DDBJ whole genome shotgun (WGS) entry which is preliminary data.</text>
</comment>
<dbReference type="RefSeq" id="WP_261520599.1">
    <property type="nucleotide sequence ID" value="NZ_JAODNW010000013.1"/>
</dbReference>
<proteinExistence type="predicted"/>
<keyword evidence="1 4" id="KW-0808">Transferase</keyword>
<dbReference type="SUPFAM" id="SSF55729">
    <property type="entry name" value="Acyl-CoA N-acyltransferases (Nat)"/>
    <property type="match status" value="1"/>
</dbReference>
<evidence type="ECO:0000313" key="4">
    <source>
        <dbReference type="EMBL" id="MFC0207921.1"/>
    </source>
</evidence>
<reference evidence="4 5" key="1">
    <citation type="submission" date="2024-09" db="EMBL/GenBank/DDBJ databases">
        <authorList>
            <person name="Sun Q."/>
            <person name="Mori K."/>
        </authorList>
    </citation>
    <scope>NUCLEOTIDE SEQUENCE [LARGE SCALE GENOMIC DNA]</scope>
    <source>
        <strain evidence="4 5">CCM 8543</strain>
    </source>
</reference>
<dbReference type="GO" id="GO:0016746">
    <property type="term" value="F:acyltransferase activity"/>
    <property type="evidence" value="ECO:0007669"/>
    <property type="project" value="UniProtKB-KW"/>
</dbReference>
<feature type="domain" description="N-acetyltransferase" evidence="3">
    <location>
        <begin position="12"/>
        <end position="200"/>
    </location>
</feature>
<dbReference type="InterPro" id="IPR016181">
    <property type="entry name" value="Acyl_CoA_acyltransferase"/>
</dbReference>
<evidence type="ECO:0000256" key="2">
    <source>
        <dbReference type="ARBA" id="ARBA00023315"/>
    </source>
</evidence>
<dbReference type="PROSITE" id="PS51186">
    <property type="entry name" value="GNAT"/>
    <property type="match status" value="1"/>
</dbReference>
<dbReference type="EC" id="2.3.1.-" evidence="4"/>
<dbReference type="Pfam" id="PF00583">
    <property type="entry name" value="Acetyltransf_1"/>
    <property type="match status" value="1"/>
</dbReference>
<keyword evidence="5" id="KW-1185">Reference proteome</keyword>
<dbReference type="Proteomes" id="UP001589755">
    <property type="component" value="Unassembled WGS sequence"/>
</dbReference>
<keyword evidence="2 4" id="KW-0012">Acyltransferase</keyword>
<accession>A0ABV6D5K1</accession>
<dbReference type="InterPro" id="IPR000182">
    <property type="entry name" value="GNAT_dom"/>
</dbReference>
<evidence type="ECO:0000313" key="5">
    <source>
        <dbReference type="Proteomes" id="UP001589755"/>
    </source>
</evidence>
<dbReference type="InterPro" id="IPR050832">
    <property type="entry name" value="Bact_Acetyltransf"/>
</dbReference>
<protein>
    <submittedName>
        <fullName evidence="4">GNAT family N-acetyltransferase</fullName>
        <ecNumber evidence="4">2.3.1.-</ecNumber>
    </submittedName>
</protein>